<feature type="region of interest" description="Disordered" evidence="1">
    <location>
        <begin position="129"/>
        <end position="151"/>
    </location>
</feature>
<name>A0A8S9JCC7_BRACR</name>
<organism evidence="2 3">
    <name type="scientific">Brassica cretica</name>
    <name type="common">Mustard</name>
    <dbReference type="NCBI Taxonomy" id="69181"/>
    <lineage>
        <taxon>Eukaryota</taxon>
        <taxon>Viridiplantae</taxon>
        <taxon>Streptophyta</taxon>
        <taxon>Embryophyta</taxon>
        <taxon>Tracheophyta</taxon>
        <taxon>Spermatophyta</taxon>
        <taxon>Magnoliopsida</taxon>
        <taxon>eudicotyledons</taxon>
        <taxon>Gunneridae</taxon>
        <taxon>Pentapetalae</taxon>
        <taxon>rosids</taxon>
        <taxon>malvids</taxon>
        <taxon>Brassicales</taxon>
        <taxon>Brassicaceae</taxon>
        <taxon>Brassiceae</taxon>
        <taxon>Brassica</taxon>
    </lineage>
</organism>
<evidence type="ECO:0000313" key="2">
    <source>
        <dbReference type="EMBL" id="KAF2578927.1"/>
    </source>
</evidence>
<feature type="compositionally biased region" description="Basic and acidic residues" evidence="1">
    <location>
        <begin position="140"/>
        <end position="151"/>
    </location>
</feature>
<feature type="region of interest" description="Disordered" evidence="1">
    <location>
        <begin position="46"/>
        <end position="102"/>
    </location>
</feature>
<comment type="caution">
    <text evidence="2">The sequence shown here is derived from an EMBL/GenBank/DDBJ whole genome shotgun (WGS) entry which is preliminary data.</text>
</comment>
<accession>A0A8S9JCC7</accession>
<dbReference type="AlphaFoldDB" id="A0A8S9JCC7"/>
<gene>
    <name evidence="2" type="ORF">F2Q68_00003062</name>
</gene>
<sequence>MANRSTNTTAKVLSALFFNQILPGSGESKFLLMIDEEVRVDCLQKETRGLDTPPTSPKLPLGLPPESHRNHEPSPEVNDIKSSPDHSNHLTTRKTPELTTTTENHLQQLPPYTTTKRDTARGLMIERCDAESESGCSSPTERENTEGRGRTTRDICDAGVKIQNTTGEDKKIHLILFPL</sequence>
<reference evidence="2" key="1">
    <citation type="submission" date="2019-12" db="EMBL/GenBank/DDBJ databases">
        <title>Genome sequencing and annotation of Brassica cretica.</title>
        <authorList>
            <person name="Studholme D.J."/>
            <person name="Sarris P.F."/>
        </authorList>
    </citation>
    <scope>NUCLEOTIDE SEQUENCE</scope>
    <source>
        <strain evidence="2">PFS-001/15</strain>
        <tissue evidence="2">Leaf</tissue>
    </source>
</reference>
<dbReference type="EMBL" id="QGKW02001660">
    <property type="protein sequence ID" value="KAF2578927.1"/>
    <property type="molecule type" value="Genomic_DNA"/>
</dbReference>
<protein>
    <submittedName>
        <fullName evidence="2">Uncharacterized protein</fullName>
    </submittedName>
</protein>
<proteinExistence type="predicted"/>
<dbReference type="Proteomes" id="UP000712281">
    <property type="component" value="Unassembled WGS sequence"/>
</dbReference>
<feature type="compositionally biased region" description="Basic and acidic residues" evidence="1">
    <location>
        <begin position="66"/>
        <end position="88"/>
    </location>
</feature>
<evidence type="ECO:0000313" key="3">
    <source>
        <dbReference type="Proteomes" id="UP000712281"/>
    </source>
</evidence>
<evidence type="ECO:0000256" key="1">
    <source>
        <dbReference type="SAM" id="MobiDB-lite"/>
    </source>
</evidence>